<evidence type="ECO:0000313" key="3">
    <source>
        <dbReference type="Proteomes" id="UP000758603"/>
    </source>
</evidence>
<dbReference type="Proteomes" id="UP000758603">
    <property type="component" value="Unassembled WGS sequence"/>
</dbReference>
<dbReference type="AlphaFoldDB" id="A0A9P8RPB4"/>
<feature type="region of interest" description="Disordered" evidence="1">
    <location>
        <begin position="1"/>
        <end position="71"/>
    </location>
</feature>
<accession>A0A9P8RPB4</accession>
<feature type="region of interest" description="Disordered" evidence="1">
    <location>
        <begin position="409"/>
        <end position="431"/>
    </location>
</feature>
<feature type="compositionally biased region" description="Basic and acidic residues" evidence="1">
    <location>
        <begin position="230"/>
        <end position="239"/>
    </location>
</feature>
<evidence type="ECO:0000313" key="2">
    <source>
        <dbReference type="EMBL" id="KAH6646870.1"/>
    </source>
</evidence>
<comment type="caution">
    <text evidence="2">The sequence shown here is derived from an EMBL/GenBank/DDBJ whole genome shotgun (WGS) entry which is preliminary data.</text>
</comment>
<dbReference type="RefSeq" id="XP_045953384.1">
    <property type="nucleotide sequence ID" value="XM_046100762.1"/>
</dbReference>
<dbReference type="OrthoDB" id="2563155at2759"/>
<proteinExistence type="predicted"/>
<feature type="compositionally biased region" description="Polar residues" evidence="1">
    <location>
        <begin position="183"/>
        <end position="194"/>
    </location>
</feature>
<feature type="compositionally biased region" description="Basic and acidic residues" evidence="1">
    <location>
        <begin position="36"/>
        <end position="54"/>
    </location>
</feature>
<dbReference type="GeneID" id="70129654"/>
<feature type="compositionally biased region" description="Polar residues" evidence="1">
    <location>
        <begin position="202"/>
        <end position="225"/>
    </location>
</feature>
<evidence type="ECO:0000256" key="1">
    <source>
        <dbReference type="SAM" id="MobiDB-lite"/>
    </source>
</evidence>
<protein>
    <submittedName>
        <fullName evidence="2">Uncharacterized protein</fullName>
    </submittedName>
</protein>
<organism evidence="2 3">
    <name type="scientific">Truncatella angustata</name>
    <dbReference type="NCBI Taxonomy" id="152316"/>
    <lineage>
        <taxon>Eukaryota</taxon>
        <taxon>Fungi</taxon>
        <taxon>Dikarya</taxon>
        <taxon>Ascomycota</taxon>
        <taxon>Pezizomycotina</taxon>
        <taxon>Sordariomycetes</taxon>
        <taxon>Xylariomycetidae</taxon>
        <taxon>Amphisphaeriales</taxon>
        <taxon>Sporocadaceae</taxon>
        <taxon>Truncatella</taxon>
    </lineage>
</organism>
<reference evidence="2" key="1">
    <citation type="journal article" date="2021" name="Nat. Commun.">
        <title>Genetic determinants of endophytism in the Arabidopsis root mycobiome.</title>
        <authorList>
            <person name="Mesny F."/>
            <person name="Miyauchi S."/>
            <person name="Thiergart T."/>
            <person name="Pickel B."/>
            <person name="Atanasova L."/>
            <person name="Karlsson M."/>
            <person name="Huettel B."/>
            <person name="Barry K.W."/>
            <person name="Haridas S."/>
            <person name="Chen C."/>
            <person name="Bauer D."/>
            <person name="Andreopoulos W."/>
            <person name="Pangilinan J."/>
            <person name="LaButti K."/>
            <person name="Riley R."/>
            <person name="Lipzen A."/>
            <person name="Clum A."/>
            <person name="Drula E."/>
            <person name="Henrissat B."/>
            <person name="Kohler A."/>
            <person name="Grigoriev I.V."/>
            <person name="Martin F.M."/>
            <person name="Hacquard S."/>
        </authorList>
    </citation>
    <scope>NUCLEOTIDE SEQUENCE</scope>
    <source>
        <strain evidence="2">MPI-SDFR-AT-0073</strain>
    </source>
</reference>
<feature type="compositionally biased region" description="Polar residues" evidence="1">
    <location>
        <begin position="422"/>
        <end position="431"/>
    </location>
</feature>
<gene>
    <name evidence="2" type="ORF">BKA67DRAFT_540342</name>
</gene>
<name>A0A9P8RPB4_9PEZI</name>
<dbReference type="EMBL" id="JAGPXC010000009">
    <property type="protein sequence ID" value="KAH6646870.1"/>
    <property type="molecule type" value="Genomic_DNA"/>
</dbReference>
<keyword evidence="3" id="KW-1185">Reference proteome</keyword>
<feature type="region of interest" description="Disordered" evidence="1">
    <location>
        <begin position="169"/>
        <end position="239"/>
    </location>
</feature>
<sequence length="431" mass="47977">MPQYIPPHRRSQAIGASASGAPADTSLNAPPPTRPHSSDPRDGRGHRGPREQYHGSHRGGPRGGYGGRKRLDRPIVDDADAIHGYDIAHYFWPHGDEQFVPAIKTSTFHDSAAQLEQLSYMMLFCNANPRWDSGGIVFAKSSLNLLPEYSEQKLQNGLWVLPATTRKSSFHEAPLPKRDDTESQITEGNTSETPRQNDEQRANTNECTRPATITTSFQDIPQTTELVEPPETHSTDDSERDTILNASLTRLGVRTIPASDVYSESATTKYPSIMPIDYIPGTHPPIAVFEELKNTNKHTFIFLGWYSIGRINIIAPHSAELVRMLQQKWERRDRYGNVISTKPRDASAWKSSMTHEWAIVKFDKLPADVAPPAPIIPKRENDLRRGIAGARKGVTELLQEMRLSDGNMASSVVGEVKDKSDIQQQGDNTST</sequence>